<protein>
    <submittedName>
        <fullName evidence="1">DUF4177 domain-containing protein</fullName>
    </submittedName>
</protein>
<sequence>MKRYEYVSIKVGKFIGAKSDEHRDIIDEYAEKGYRYVGFIPTDMTDHGKIITMDLIFEIEK</sequence>
<evidence type="ECO:0000313" key="2">
    <source>
        <dbReference type="Proteomes" id="UP000235658"/>
    </source>
</evidence>
<organism evidence="1 2">
    <name type="scientific">Anaerococcus hydrogenalis</name>
    <dbReference type="NCBI Taxonomy" id="33029"/>
    <lineage>
        <taxon>Bacteria</taxon>
        <taxon>Bacillati</taxon>
        <taxon>Bacillota</taxon>
        <taxon>Tissierellia</taxon>
        <taxon>Tissierellales</taxon>
        <taxon>Peptoniphilaceae</taxon>
        <taxon>Anaerococcus</taxon>
    </lineage>
</organism>
<accession>A0A133M2M7</accession>
<proteinExistence type="predicted"/>
<dbReference type="Proteomes" id="UP000235658">
    <property type="component" value="Unassembled WGS sequence"/>
</dbReference>
<dbReference type="RefSeq" id="WP_060802115.1">
    <property type="nucleotide sequence ID" value="NZ_PNHP01000002.1"/>
</dbReference>
<name>A0A133M2M7_9FIRM</name>
<dbReference type="EMBL" id="PNHP01000002">
    <property type="protein sequence ID" value="PMC81826.1"/>
    <property type="molecule type" value="Genomic_DNA"/>
</dbReference>
<dbReference type="InterPro" id="IPR025234">
    <property type="entry name" value="YjzH-like"/>
</dbReference>
<dbReference type="GeneID" id="84578241"/>
<comment type="caution">
    <text evidence="1">The sequence shown here is derived from an EMBL/GenBank/DDBJ whole genome shotgun (WGS) entry which is preliminary data.</text>
</comment>
<gene>
    <name evidence="1" type="ORF">CJ192_03490</name>
</gene>
<evidence type="ECO:0000313" key="1">
    <source>
        <dbReference type="EMBL" id="PMC81826.1"/>
    </source>
</evidence>
<reference evidence="1 2" key="1">
    <citation type="submission" date="2017-09" db="EMBL/GenBank/DDBJ databases">
        <title>Bacterial strain isolated from the female urinary microbiota.</title>
        <authorList>
            <person name="Thomas-White K."/>
            <person name="Kumar N."/>
            <person name="Forster S."/>
            <person name="Putonti C."/>
            <person name="Lawley T."/>
            <person name="Wolfe A.J."/>
        </authorList>
    </citation>
    <scope>NUCLEOTIDE SEQUENCE [LARGE SCALE GENOMIC DNA]</scope>
    <source>
        <strain evidence="1 2">UMB0204</strain>
    </source>
</reference>
<dbReference type="Pfam" id="PF13783">
    <property type="entry name" value="DUF4177"/>
    <property type="match status" value="1"/>
</dbReference>
<dbReference type="AlphaFoldDB" id="A0A133M2M7"/>